<dbReference type="AlphaFoldDB" id="A0A1B9IQA1"/>
<gene>
    <name evidence="6" type="ORF">L486_05043</name>
</gene>
<dbReference type="PANTHER" id="PTHR31109">
    <property type="entry name" value="PROTEIN FAM207A"/>
    <property type="match status" value="1"/>
</dbReference>
<dbReference type="GO" id="GO:0030686">
    <property type="term" value="C:90S preribosome"/>
    <property type="evidence" value="ECO:0007669"/>
    <property type="project" value="InterPro"/>
</dbReference>
<comment type="similarity">
    <text evidence="2">Belongs to the SLX9 family.</text>
</comment>
<dbReference type="STRING" id="1331196.A0A1B9IQA1"/>
<dbReference type="OrthoDB" id="18703at2759"/>
<evidence type="ECO:0000256" key="3">
    <source>
        <dbReference type="ARBA" id="ARBA00021321"/>
    </source>
</evidence>
<name>A0A1B9IQA1_9TREE</name>
<sequence>MVSKRNTLVQPGLPRTGKTKSKLHTSAVSLPSKLRTTEVVPADIPSIAEPFNSIVRHDEPSTSRSQQQKKADFIAAVQSAPHPYMIKSKSHLRREKRKVKTLNLSTNLQSLENALETILPDVDRSEEHDGTNGKMAVNGEGEKRKVKKDKEVKKIGEGKGRTLGEKKRRDVIQEASKRIPAVLSHPAYKSNPWAAIREHVGNTIVAKDKNGSVKH</sequence>
<organism evidence="6 7">
    <name type="scientific">Kwoniella mangroviensis CBS 10435</name>
    <dbReference type="NCBI Taxonomy" id="1331196"/>
    <lineage>
        <taxon>Eukaryota</taxon>
        <taxon>Fungi</taxon>
        <taxon>Dikarya</taxon>
        <taxon>Basidiomycota</taxon>
        <taxon>Agaricomycotina</taxon>
        <taxon>Tremellomycetes</taxon>
        <taxon>Tremellales</taxon>
        <taxon>Cryptococcaceae</taxon>
        <taxon>Kwoniella</taxon>
    </lineage>
</organism>
<reference evidence="6 7" key="1">
    <citation type="submission" date="2013-07" db="EMBL/GenBank/DDBJ databases">
        <title>The Genome Sequence of Kwoniella mangroviensis CBS10435.</title>
        <authorList>
            <consortium name="The Broad Institute Genome Sequencing Platform"/>
            <person name="Cuomo C."/>
            <person name="Litvintseva A."/>
            <person name="Chen Y."/>
            <person name="Heitman J."/>
            <person name="Sun S."/>
            <person name="Springer D."/>
            <person name="Dromer F."/>
            <person name="Young S.K."/>
            <person name="Zeng Q."/>
            <person name="Gargeya S."/>
            <person name="Fitzgerald M."/>
            <person name="Abouelleil A."/>
            <person name="Alvarado L."/>
            <person name="Berlin A.M."/>
            <person name="Chapman S.B."/>
            <person name="Dewar J."/>
            <person name="Goldberg J."/>
            <person name="Griggs A."/>
            <person name="Gujja S."/>
            <person name="Hansen M."/>
            <person name="Howarth C."/>
            <person name="Imamovic A."/>
            <person name="Larimer J."/>
            <person name="McCowan C."/>
            <person name="Murphy C."/>
            <person name="Pearson M."/>
            <person name="Priest M."/>
            <person name="Roberts A."/>
            <person name="Saif S."/>
            <person name="Shea T."/>
            <person name="Sykes S."/>
            <person name="Wortman J."/>
            <person name="Nusbaum C."/>
            <person name="Birren B."/>
        </authorList>
    </citation>
    <scope>NUCLEOTIDE SEQUENCE [LARGE SCALE GENOMIC DNA]</scope>
    <source>
        <strain evidence="6 7">CBS 10435</strain>
    </source>
</reference>
<dbReference type="GO" id="GO:0000462">
    <property type="term" value="P:maturation of SSU-rRNA from tricistronic rRNA transcript (SSU-rRNA, 5.8S rRNA, LSU-rRNA)"/>
    <property type="evidence" value="ECO:0007669"/>
    <property type="project" value="InterPro"/>
</dbReference>
<evidence type="ECO:0000256" key="2">
    <source>
        <dbReference type="ARBA" id="ARBA00011022"/>
    </source>
</evidence>
<accession>A0A1B9IQA1</accession>
<dbReference type="GO" id="GO:0005730">
    <property type="term" value="C:nucleolus"/>
    <property type="evidence" value="ECO:0007669"/>
    <property type="project" value="UniProtKB-SubCell"/>
</dbReference>
<proteinExistence type="inferred from homology"/>
<keyword evidence="4" id="KW-0539">Nucleus</keyword>
<evidence type="ECO:0000313" key="6">
    <source>
        <dbReference type="EMBL" id="OCF57584.1"/>
    </source>
</evidence>
<evidence type="ECO:0000313" key="7">
    <source>
        <dbReference type="Proteomes" id="UP000092583"/>
    </source>
</evidence>
<evidence type="ECO:0000256" key="5">
    <source>
        <dbReference type="SAM" id="MobiDB-lite"/>
    </source>
</evidence>
<dbReference type="Pfam" id="PF15341">
    <property type="entry name" value="SLX9"/>
    <property type="match status" value="1"/>
</dbReference>
<dbReference type="EMBL" id="KI669463">
    <property type="protein sequence ID" value="OCF57584.1"/>
    <property type="molecule type" value="Genomic_DNA"/>
</dbReference>
<feature type="region of interest" description="Disordered" evidence="5">
    <location>
        <begin position="1"/>
        <end position="28"/>
    </location>
</feature>
<protein>
    <recommendedName>
        <fullName evidence="3">Ribosome biogenesis protein SLX9</fullName>
    </recommendedName>
</protein>
<evidence type="ECO:0000256" key="4">
    <source>
        <dbReference type="ARBA" id="ARBA00023242"/>
    </source>
</evidence>
<keyword evidence="7" id="KW-1185">Reference proteome</keyword>
<dbReference type="GO" id="GO:0030688">
    <property type="term" value="C:preribosome, small subunit precursor"/>
    <property type="evidence" value="ECO:0007669"/>
    <property type="project" value="InterPro"/>
</dbReference>
<dbReference type="InterPro" id="IPR028160">
    <property type="entry name" value="Slx9-like"/>
</dbReference>
<dbReference type="Proteomes" id="UP000092583">
    <property type="component" value="Unassembled WGS sequence"/>
</dbReference>
<reference evidence="7" key="2">
    <citation type="submission" date="2013-12" db="EMBL/GenBank/DDBJ databases">
        <title>Evolution of pathogenesis and genome organization in the Tremellales.</title>
        <authorList>
            <person name="Cuomo C."/>
            <person name="Litvintseva A."/>
            <person name="Heitman J."/>
            <person name="Chen Y."/>
            <person name="Sun S."/>
            <person name="Springer D."/>
            <person name="Dromer F."/>
            <person name="Young S."/>
            <person name="Zeng Q."/>
            <person name="Chapman S."/>
            <person name="Gujja S."/>
            <person name="Saif S."/>
            <person name="Birren B."/>
        </authorList>
    </citation>
    <scope>NUCLEOTIDE SEQUENCE [LARGE SCALE GENOMIC DNA]</scope>
    <source>
        <strain evidence="7">CBS 10435</strain>
    </source>
</reference>
<evidence type="ECO:0000256" key="1">
    <source>
        <dbReference type="ARBA" id="ARBA00004604"/>
    </source>
</evidence>
<comment type="subcellular location">
    <subcellularLocation>
        <location evidence="1">Nucleus</location>
        <location evidence="1">Nucleolus</location>
    </subcellularLocation>
</comment>
<feature type="region of interest" description="Disordered" evidence="5">
    <location>
        <begin position="142"/>
        <end position="171"/>
    </location>
</feature>
<dbReference type="PANTHER" id="PTHR31109:SF2">
    <property type="entry name" value="RIBOSOME BIOGENESIS PROTEIN SLX9 HOMOLOG"/>
    <property type="match status" value="1"/>
</dbReference>